<reference evidence="3" key="1">
    <citation type="submission" date="2021-01" db="EMBL/GenBank/DDBJ databases">
        <title>Draft genome sequence of Nasalis larvatus strain YZ03.</title>
        <authorList>
            <person name="Suzuki-Hashido N."/>
            <person name="Tsuchida S."/>
            <person name="Hayakawa T."/>
        </authorList>
    </citation>
    <scope>NUCLEOTIDE SEQUENCE [LARGE SCALE GENOMIC DNA]</scope>
    <source>
        <strain evidence="3">YZ03</strain>
    </source>
</reference>
<name>A0ABQ3W3P0_9LACO</name>
<comment type="caution">
    <text evidence="2">The sequence shown here is derived from an EMBL/GenBank/DDBJ whole genome shotgun (WGS) entry which is preliminary data.</text>
</comment>
<dbReference type="InterPro" id="IPR048844">
    <property type="entry name" value="LpdD_chaperone-like"/>
</dbReference>
<organism evidence="2 3">
    <name type="scientific">Lactobacillus nasalidis</name>
    <dbReference type="NCBI Taxonomy" id="2797258"/>
    <lineage>
        <taxon>Bacteria</taxon>
        <taxon>Bacillati</taxon>
        <taxon>Bacillota</taxon>
        <taxon>Bacilli</taxon>
        <taxon>Lactobacillales</taxon>
        <taxon>Lactobacillaceae</taxon>
        <taxon>Lactobacillus</taxon>
    </lineage>
</organism>
<evidence type="ECO:0000259" key="1">
    <source>
        <dbReference type="Pfam" id="PF21758"/>
    </source>
</evidence>
<feature type="domain" description="Prenylated flavin chaperone LpdD-like" evidence="1">
    <location>
        <begin position="11"/>
        <end position="121"/>
    </location>
</feature>
<accession>A0ABQ3W3P0</accession>
<dbReference type="RefSeq" id="WP_201330687.1">
    <property type="nucleotide sequence ID" value="NZ_BOCG01000155.1"/>
</dbReference>
<evidence type="ECO:0000313" key="3">
    <source>
        <dbReference type="Proteomes" id="UP000616547"/>
    </source>
</evidence>
<gene>
    <name evidence="2" type="ORF">lacNasYZ03_07400</name>
</gene>
<dbReference type="Pfam" id="PF21758">
    <property type="entry name" value="PAC_bac"/>
    <property type="match status" value="1"/>
</dbReference>
<dbReference type="Proteomes" id="UP000616547">
    <property type="component" value="Unassembled WGS sequence"/>
</dbReference>
<proteinExistence type="predicted"/>
<dbReference type="EMBL" id="BOCI01000199">
    <property type="protein sequence ID" value="GHW01053.1"/>
    <property type="molecule type" value="Genomic_DNA"/>
</dbReference>
<evidence type="ECO:0000313" key="2">
    <source>
        <dbReference type="EMBL" id="GHW01053.1"/>
    </source>
</evidence>
<sequence length="136" mass="14946">MSKKKVFTVSQEGYEISAEVELANKDLLVNLLGGDVPHLGGVLTYDHASGEVKELKFYSHDGRFHKDILLARVFASEVRDRLPGNLCVCAGVHVDGISKAQIAASTGMTQELAKQVLAWLKGQEDFKEPAYTSHFK</sequence>
<protein>
    <recommendedName>
        <fullName evidence="1">Prenylated flavin chaperone LpdD-like domain-containing protein</fullName>
    </recommendedName>
</protein>
<keyword evidence="3" id="KW-1185">Reference proteome</keyword>